<evidence type="ECO:0000313" key="2">
    <source>
        <dbReference type="EMBL" id="XCG63941.1"/>
    </source>
</evidence>
<comment type="cofactor">
    <cofactor evidence="1">
        <name>Mg(2+)</name>
        <dbReference type="ChEBI" id="CHEBI:18420"/>
    </cofactor>
</comment>
<sequence length="278" mass="29346">MTPPPDEQTALALELACDAARQIATHRAQTITTKAHAADLVTELDTSIEQTVRAAVAARFPEHRFVGEEFGATGADDASISWYCDPVDGTTNFAHDLGWSSFSLCARDSTGPAWGVIAHPTRREVLVGQRGGGAWRIALDEHFRPTQEWEPLRASSTTSLAGTVFTTELLSHRPWPGTSAMIGLLADRSCTARIMGSSALTLAQVGAGRAAGAIIGRFSPIDNQAAILIGLEAGARCLDESGQDTTWPAGGGVLLAAPGVADELSELWRQAREAASET</sequence>
<feature type="binding site" evidence="1">
    <location>
        <position position="222"/>
    </location>
    <ligand>
        <name>Mg(2+)</name>
        <dbReference type="ChEBI" id="CHEBI:18420"/>
        <label>1</label>
        <note>catalytic</note>
    </ligand>
</feature>
<keyword evidence="1" id="KW-0460">Magnesium</keyword>
<feature type="binding site" evidence="1">
    <location>
        <position position="85"/>
    </location>
    <ligand>
        <name>Mg(2+)</name>
        <dbReference type="ChEBI" id="CHEBI:18420"/>
        <label>1</label>
        <note>catalytic</note>
    </ligand>
</feature>
<dbReference type="InterPro" id="IPR000760">
    <property type="entry name" value="Inositol_monophosphatase-like"/>
</dbReference>
<dbReference type="EMBL" id="CP159218">
    <property type="protein sequence ID" value="XCG63941.1"/>
    <property type="molecule type" value="Genomic_DNA"/>
</dbReference>
<gene>
    <name evidence="2" type="ORF">ABLG96_00905</name>
</gene>
<reference evidence="2" key="1">
    <citation type="submission" date="2024-05" db="EMBL/GenBank/DDBJ databases">
        <authorList>
            <person name="Cai S.Y."/>
            <person name="Jin L.M."/>
            <person name="Li H.R."/>
        </authorList>
    </citation>
    <scope>NUCLEOTIDE SEQUENCE</scope>
    <source>
        <strain evidence="2">A5-74</strain>
    </source>
</reference>
<dbReference type="SUPFAM" id="SSF56655">
    <property type="entry name" value="Carbohydrate phosphatase"/>
    <property type="match status" value="1"/>
</dbReference>
<organism evidence="2">
    <name type="scientific">Nakamurella sp. A5-74</name>
    <dbReference type="NCBI Taxonomy" id="3158264"/>
    <lineage>
        <taxon>Bacteria</taxon>
        <taxon>Bacillati</taxon>
        <taxon>Actinomycetota</taxon>
        <taxon>Actinomycetes</taxon>
        <taxon>Nakamurellales</taxon>
        <taxon>Nakamurellaceae</taxon>
        <taxon>Nakamurella</taxon>
    </lineage>
</organism>
<dbReference type="RefSeq" id="WP_353649556.1">
    <property type="nucleotide sequence ID" value="NZ_CP159218.1"/>
</dbReference>
<dbReference type="Gene3D" id="3.30.540.10">
    <property type="entry name" value="Fructose-1,6-Bisphosphatase, subunit A, domain 1"/>
    <property type="match status" value="1"/>
</dbReference>
<keyword evidence="1" id="KW-0479">Metal-binding</keyword>
<dbReference type="AlphaFoldDB" id="A0AAU8DP66"/>
<protein>
    <submittedName>
        <fullName evidence="2">Inositol monophosphatase</fullName>
    </submittedName>
</protein>
<dbReference type="GO" id="GO:0006020">
    <property type="term" value="P:inositol metabolic process"/>
    <property type="evidence" value="ECO:0007669"/>
    <property type="project" value="TreeGrafter"/>
</dbReference>
<evidence type="ECO:0000256" key="1">
    <source>
        <dbReference type="PIRSR" id="PIRSR600760-2"/>
    </source>
</evidence>
<feature type="binding site" evidence="1">
    <location>
        <position position="88"/>
    </location>
    <ligand>
        <name>Mg(2+)</name>
        <dbReference type="ChEBI" id="CHEBI:18420"/>
        <label>1</label>
        <note>catalytic</note>
    </ligand>
</feature>
<dbReference type="PANTHER" id="PTHR20854">
    <property type="entry name" value="INOSITOL MONOPHOSPHATASE"/>
    <property type="match status" value="1"/>
</dbReference>
<dbReference type="GO" id="GO:0008934">
    <property type="term" value="F:inositol monophosphate 1-phosphatase activity"/>
    <property type="evidence" value="ECO:0007669"/>
    <property type="project" value="TreeGrafter"/>
</dbReference>
<proteinExistence type="predicted"/>
<dbReference type="PRINTS" id="PR00377">
    <property type="entry name" value="IMPHPHTASES"/>
</dbReference>
<dbReference type="PANTHER" id="PTHR20854:SF4">
    <property type="entry name" value="INOSITOL-1-MONOPHOSPHATASE-RELATED"/>
    <property type="match status" value="1"/>
</dbReference>
<dbReference type="Pfam" id="PF00459">
    <property type="entry name" value="Inositol_P"/>
    <property type="match status" value="1"/>
</dbReference>
<accession>A0AAU8DP66</accession>
<dbReference type="GO" id="GO:0007165">
    <property type="term" value="P:signal transduction"/>
    <property type="evidence" value="ECO:0007669"/>
    <property type="project" value="TreeGrafter"/>
</dbReference>
<dbReference type="GO" id="GO:0046872">
    <property type="term" value="F:metal ion binding"/>
    <property type="evidence" value="ECO:0007669"/>
    <property type="project" value="UniProtKB-KW"/>
</dbReference>
<dbReference type="Gene3D" id="3.40.190.80">
    <property type="match status" value="1"/>
</dbReference>
<feature type="binding site" evidence="1">
    <location>
        <position position="68"/>
    </location>
    <ligand>
        <name>Mg(2+)</name>
        <dbReference type="ChEBI" id="CHEBI:18420"/>
        <label>1</label>
        <note>catalytic</note>
    </ligand>
</feature>
<name>A0AAU8DP66_9ACTN</name>